<protein>
    <recommendedName>
        <fullName evidence="2">GTPase-associated protein 1 N-terminal domain-containing protein</fullName>
    </recommendedName>
</protein>
<dbReference type="AlphaFoldDB" id="A0A9D1VCB3"/>
<evidence type="ECO:0000256" key="1">
    <source>
        <dbReference type="SAM" id="MobiDB-lite"/>
    </source>
</evidence>
<feature type="region of interest" description="Disordered" evidence="1">
    <location>
        <begin position="541"/>
        <end position="691"/>
    </location>
</feature>
<dbReference type="InterPro" id="IPR045402">
    <property type="entry name" value="GAP1-N2"/>
</dbReference>
<feature type="domain" description="GTPase-associated protein 1 N-terminal" evidence="2">
    <location>
        <begin position="1"/>
        <end position="134"/>
    </location>
</feature>
<proteinExistence type="predicted"/>
<reference evidence="3" key="2">
    <citation type="submission" date="2021-04" db="EMBL/GenBank/DDBJ databases">
        <authorList>
            <person name="Gilroy R."/>
        </authorList>
    </citation>
    <scope>NUCLEOTIDE SEQUENCE</scope>
    <source>
        <strain evidence="3">14975</strain>
    </source>
</reference>
<dbReference type="Proteomes" id="UP000823964">
    <property type="component" value="Unassembled WGS sequence"/>
</dbReference>
<feature type="compositionally biased region" description="Polar residues" evidence="1">
    <location>
        <begin position="273"/>
        <end position="285"/>
    </location>
</feature>
<organism evidence="3 4">
    <name type="scientific">Candidatus Akkermansia intestinigallinarum</name>
    <dbReference type="NCBI Taxonomy" id="2838431"/>
    <lineage>
        <taxon>Bacteria</taxon>
        <taxon>Pseudomonadati</taxon>
        <taxon>Verrucomicrobiota</taxon>
        <taxon>Verrucomicrobiia</taxon>
        <taxon>Verrucomicrobiales</taxon>
        <taxon>Akkermansiaceae</taxon>
        <taxon>Akkermansia</taxon>
    </lineage>
</organism>
<gene>
    <name evidence="3" type="ORF">H9862_08225</name>
</gene>
<feature type="compositionally biased region" description="Polar residues" evidence="1">
    <location>
        <begin position="626"/>
        <end position="638"/>
    </location>
</feature>
<dbReference type="EMBL" id="DXFQ01000154">
    <property type="protein sequence ID" value="HIX20568.1"/>
    <property type="molecule type" value="Genomic_DNA"/>
</dbReference>
<feature type="compositionally biased region" description="Basic and acidic residues" evidence="1">
    <location>
        <begin position="553"/>
        <end position="568"/>
    </location>
</feature>
<evidence type="ECO:0000259" key="2">
    <source>
        <dbReference type="Pfam" id="PF20013"/>
    </source>
</evidence>
<feature type="region of interest" description="Disordered" evidence="1">
    <location>
        <begin position="259"/>
        <end position="285"/>
    </location>
</feature>
<comment type="caution">
    <text evidence="3">The sequence shown here is derived from an EMBL/GenBank/DDBJ whole genome shotgun (WGS) entry which is preliminary data.</text>
</comment>
<feature type="compositionally biased region" description="Basic and acidic residues" evidence="1">
    <location>
        <begin position="682"/>
        <end position="691"/>
    </location>
</feature>
<name>A0A9D1VCB3_9BACT</name>
<evidence type="ECO:0000313" key="4">
    <source>
        <dbReference type="Proteomes" id="UP000823964"/>
    </source>
</evidence>
<reference evidence="3" key="1">
    <citation type="journal article" date="2021" name="PeerJ">
        <title>Extensive microbial diversity within the chicken gut microbiome revealed by metagenomics and culture.</title>
        <authorList>
            <person name="Gilroy R."/>
            <person name="Ravi A."/>
            <person name="Getino M."/>
            <person name="Pursley I."/>
            <person name="Horton D.L."/>
            <person name="Alikhan N.F."/>
            <person name="Baker D."/>
            <person name="Gharbi K."/>
            <person name="Hall N."/>
            <person name="Watson M."/>
            <person name="Adriaenssens E.M."/>
            <person name="Foster-Nyarko E."/>
            <person name="Jarju S."/>
            <person name="Secka A."/>
            <person name="Antonio M."/>
            <person name="Oren A."/>
            <person name="Chaudhuri R.R."/>
            <person name="La Ragione R."/>
            <person name="Hildebrand F."/>
            <person name="Pallen M.J."/>
        </authorList>
    </citation>
    <scope>NUCLEOTIDE SEQUENCE</scope>
    <source>
        <strain evidence="3">14975</strain>
    </source>
</reference>
<dbReference type="Pfam" id="PF20013">
    <property type="entry name" value="GAP1-N2"/>
    <property type="match status" value="1"/>
</dbReference>
<evidence type="ECO:0000313" key="3">
    <source>
        <dbReference type="EMBL" id="HIX20568.1"/>
    </source>
</evidence>
<sequence length="691" mass="75073">MSYQLVFTSAARLLDVTAAPGYGVVARTAGMSKALSDKLITISGFKERGVSGIVGPQYSYRRIEHRGNACHVLTVAQSAGSDYSGRSCYIAHHLVLTADEVAAMRHNSKRPTPAGIIHALEQSGFWMKTWEGEPRELSGDPKLSAALLPDATVQATWKALTGHKSNARAFFTPPYEGECLCLVPEGILSEQLLLLINESDWLSSSRGWGRTFTTHGNETDSFSTTQRIFANEGSSLQERAYRSQRPILRILPDLILPVPDPTAEGPGRRPAQDSDSPLSSINVPPSTTSMAGWPYRYCESDDSETYDFPPKRLNWLRLCGLLLGIAVLASGLSILVEHHYARTAAAASASASPSQRGNGSRSSHRRPKSSLPENALDSGTVVGAKLTQQDIVARLRDLSREPYSHNNTQLVLDKLEKGALELEATDDAELQQLINCLRALNRASAITTGFADDLSIMMDFIESYNRQAEEAERLDAQSLCSLYMNEATYGRIPDHRWHRALLDDLRSWRALLDKYPLLRIWLRSNSAYMGILLSRCASADDEGLQTSPSVPRFRPEPAVDGRPADSGRRNTYPSPRPNKLRPLPLPSAERPEGADNAAPAQPSSQPAPQPGVQPSSQPARQLEPQPANQLGANGSAPRQQAARPATYVGTPQPVSTPPDTAPAVGAPVDPTLGRPAQSPSPRAEECPAHEA</sequence>
<feature type="region of interest" description="Disordered" evidence="1">
    <location>
        <begin position="345"/>
        <end position="379"/>
    </location>
</feature>
<accession>A0A9D1VCB3</accession>